<evidence type="ECO:0000256" key="1">
    <source>
        <dbReference type="ARBA" id="ARBA00022763"/>
    </source>
</evidence>
<accession>A0ABW9G3D4</accession>
<dbReference type="InterPro" id="IPR050356">
    <property type="entry name" value="SulA_CellDiv_inhibitor"/>
</dbReference>
<comment type="caution">
    <text evidence="3">The sequence shown here is derived from an EMBL/GenBank/DDBJ whole genome shotgun (WGS) entry which is preliminary data.</text>
</comment>
<dbReference type="CDD" id="cd03468">
    <property type="entry name" value="PolY_like"/>
    <property type="match status" value="1"/>
</dbReference>
<proteinExistence type="predicted"/>
<evidence type="ECO:0000313" key="4">
    <source>
        <dbReference type="Proteomes" id="UP001629953"/>
    </source>
</evidence>
<dbReference type="RefSeq" id="WP_408622236.1">
    <property type="nucleotide sequence ID" value="NZ_JBEQCT010000001.1"/>
</dbReference>
<feature type="domain" description="UmuC" evidence="2">
    <location>
        <begin position="10"/>
        <end position="92"/>
    </location>
</feature>
<name>A0ABW9G3D4_9GAMM</name>
<dbReference type="InterPro" id="IPR001126">
    <property type="entry name" value="UmuC"/>
</dbReference>
<dbReference type="Pfam" id="PF00817">
    <property type="entry name" value="IMS"/>
    <property type="match status" value="1"/>
</dbReference>
<organism evidence="3 4">
    <name type="scientific">Celerinatantimonas yamalensis</name>
    <dbReference type="NCBI Taxonomy" id="559956"/>
    <lineage>
        <taxon>Bacteria</taxon>
        <taxon>Pseudomonadati</taxon>
        <taxon>Pseudomonadota</taxon>
        <taxon>Gammaproteobacteria</taxon>
        <taxon>Celerinatantimonadaceae</taxon>
        <taxon>Celerinatantimonas</taxon>
    </lineage>
</organism>
<dbReference type="PANTHER" id="PTHR35369:SF2">
    <property type="entry name" value="BLR3025 PROTEIN"/>
    <property type="match status" value="1"/>
</dbReference>
<evidence type="ECO:0000313" key="3">
    <source>
        <dbReference type="EMBL" id="MFM2484097.1"/>
    </source>
</evidence>
<protein>
    <submittedName>
        <fullName evidence="3">DNA polymerase Y family protein</fullName>
    </submittedName>
</protein>
<sequence length="470" mass="53851">MYWLYLDLPCVALDLMQRNHSRHQPLAIIAQQRIVQANQSAQQLGIKLGQSVLNAQQIVSSLQIAPISEAEIDACLHSLAEQLLELTPKVSIIKQQGLLVCSDAMDAIYPTIQQHLRTLILYIRSQALQSDGVAAMTAPLAIWLGQLRRRQPQHPRILLRIENGDLPIWASALPKPMITHLADMGLATLGQLLQLPRADLRARFGRELLDYIDSCLGKHQITYQWQTASAQFSRKMMLNYEATATTHLHHPCERLIQTFAHYLQTNQFTCQQLNLELHYRQSPSETVLIQSIQYQHQAQAWLMLVQLRLEAIQLVEPVIAMTLTSGICRAQQSKNYDIWQQTSPQNDAALLNQLTQRLGNAAVYRLRHGDDHQPERASILKNLDESSDEPLPEQLPKRTRPIWLLPQPLAITSMQFECLDTPELIELDHQEHRCVRCYQRIRFHDTQAQGWAFYDPLSTPAGWWLHGWFA</sequence>
<dbReference type="InterPro" id="IPR043502">
    <property type="entry name" value="DNA/RNA_pol_sf"/>
</dbReference>
<reference evidence="3 4" key="1">
    <citation type="journal article" date="2013" name="Int. J. Syst. Evol. Microbiol.">
        <title>Celerinatantimonas yamalensis sp. nov., a cold-adapted diazotrophic bacterium from a cold permafrost brine.</title>
        <authorList>
            <person name="Shcherbakova V."/>
            <person name="Chuvilskaya N."/>
            <person name="Rivkina E."/>
            <person name="Demidov N."/>
            <person name="Uchaeva V."/>
            <person name="Suetin S."/>
            <person name="Suzina N."/>
            <person name="Gilichinsky D."/>
        </authorList>
    </citation>
    <scope>NUCLEOTIDE SEQUENCE [LARGE SCALE GENOMIC DNA]</scope>
    <source>
        <strain evidence="3 4">C7</strain>
    </source>
</reference>
<dbReference type="PANTHER" id="PTHR35369">
    <property type="entry name" value="BLR3025 PROTEIN-RELATED"/>
    <property type="match status" value="1"/>
</dbReference>
<dbReference type="EMBL" id="JBEQCT010000001">
    <property type="protein sequence ID" value="MFM2484097.1"/>
    <property type="molecule type" value="Genomic_DNA"/>
</dbReference>
<keyword evidence="4" id="KW-1185">Reference proteome</keyword>
<dbReference type="SUPFAM" id="SSF56672">
    <property type="entry name" value="DNA/RNA polymerases"/>
    <property type="match status" value="1"/>
</dbReference>
<gene>
    <name evidence="3" type="ORF">ABUE30_03295</name>
</gene>
<keyword evidence="1" id="KW-0227">DNA damage</keyword>
<evidence type="ECO:0000259" key="2">
    <source>
        <dbReference type="Pfam" id="PF00817"/>
    </source>
</evidence>
<dbReference type="Proteomes" id="UP001629953">
    <property type="component" value="Unassembled WGS sequence"/>
</dbReference>